<dbReference type="AlphaFoldDB" id="A0A0N0VMR4"/>
<feature type="transmembrane region" description="Helical" evidence="18">
    <location>
        <begin position="282"/>
        <end position="303"/>
    </location>
</feature>
<evidence type="ECO:0000256" key="15">
    <source>
        <dbReference type="PIRSR" id="PIRSR038885-2"/>
    </source>
</evidence>
<feature type="transmembrane region" description="Helical" evidence="18">
    <location>
        <begin position="97"/>
        <end position="117"/>
    </location>
</feature>
<evidence type="ECO:0000256" key="2">
    <source>
        <dbReference type="ARBA" id="ARBA00004141"/>
    </source>
</evidence>
<dbReference type="GO" id="GO:0016491">
    <property type="term" value="F:oxidoreductase activity"/>
    <property type="evidence" value="ECO:0007669"/>
    <property type="project" value="InterPro"/>
</dbReference>
<evidence type="ECO:0000256" key="8">
    <source>
        <dbReference type="ARBA" id="ARBA00022692"/>
    </source>
</evidence>
<dbReference type="InterPro" id="IPR048260">
    <property type="entry name" value="Cytochrome_b_C_euk/bac"/>
</dbReference>
<dbReference type="PROSITE" id="PS51003">
    <property type="entry name" value="CYTB_CTER"/>
    <property type="match status" value="1"/>
</dbReference>
<keyword evidence="5 16" id="KW-0813">Transport</keyword>
<evidence type="ECO:0000313" key="22">
    <source>
        <dbReference type="Proteomes" id="UP000038011"/>
    </source>
</evidence>
<protein>
    <recommendedName>
        <fullName evidence="4 16">Cytochrome b</fullName>
    </recommendedName>
</protein>
<dbReference type="GO" id="GO:0045275">
    <property type="term" value="C:respiratory chain complex III"/>
    <property type="evidence" value="ECO:0007669"/>
    <property type="project" value="InterPro"/>
</dbReference>
<evidence type="ECO:0000256" key="12">
    <source>
        <dbReference type="ARBA" id="ARBA00023004"/>
    </source>
</evidence>
<evidence type="ECO:0000256" key="1">
    <source>
        <dbReference type="ARBA" id="ARBA00002444"/>
    </source>
</evidence>
<evidence type="ECO:0000256" key="11">
    <source>
        <dbReference type="ARBA" id="ARBA00022989"/>
    </source>
</evidence>
<feature type="binding site" description="axial binding residue" evidence="15">
    <location>
        <position position="99"/>
    </location>
    <ligand>
        <name>heme b</name>
        <dbReference type="ChEBI" id="CHEBI:60344"/>
        <label>b562</label>
    </ligand>
    <ligandPart>
        <name>Fe</name>
        <dbReference type="ChEBI" id="CHEBI:18248"/>
    </ligandPart>
</feature>
<feature type="region of interest" description="Disordered" evidence="17">
    <location>
        <begin position="418"/>
        <end position="438"/>
    </location>
</feature>
<dbReference type="InterPro" id="IPR005797">
    <property type="entry name" value="Cyt_b/b6_N"/>
</dbReference>
<evidence type="ECO:0000256" key="16">
    <source>
        <dbReference type="RuleBase" id="RU003385"/>
    </source>
</evidence>
<feature type="binding site" description="axial binding residue" evidence="15">
    <location>
        <position position="113"/>
    </location>
    <ligand>
        <name>heme b</name>
        <dbReference type="ChEBI" id="CHEBI:60344"/>
        <label>b566</label>
    </ligand>
    <ligandPart>
        <name>Fe</name>
        <dbReference type="ChEBI" id="CHEBI:18248"/>
    </ligandPart>
</feature>
<evidence type="ECO:0000256" key="9">
    <source>
        <dbReference type="ARBA" id="ARBA00022723"/>
    </source>
</evidence>
<dbReference type="OrthoDB" id="9804503at2"/>
<dbReference type="SUPFAM" id="SSF81648">
    <property type="entry name" value="a domain/subunit of cytochrome bc1 complex (Ubiquinol-cytochrome c reductase)"/>
    <property type="match status" value="1"/>
</dbReference>
<dbReference type="PROSITE" id="PS51002">
    <property type="entry name" value="CYTB_NTER"/>
    <property type="match status" value="1"/>
</dbReference>
<feature type="binding site" description="axial binding residue" evidence="15">
    <location>
        <position position="214"/>
    </location>
    <ligand>
        <name>heme b</name>
        <dbReference type="ChEBI" id="CHEBI:60344"/>
        <label>b566</label>
    </ligand>
    <ligandPart>
        <name>Fe</name>
        <dbReference type="ChEBI" id="CHEBI:18248"/>
    </ligandPart>
</feature>
<comment type="similarity">
    <text evidence="16">Belongs to the cytochrome b family.</text>
</comment>
<evidence type="ECO:0000259" key="19">
    <source>
        <dbReference type="PROSITE" id="PS51002"/>
    </source>
</evidence>
<dbReference type="Gene3D" id="1.20.810.10">
    <property type="entry name" value="Cytochrome Bc1 Complex, Chain C"/>
    <property type="match status" value="1"/>
</dbReference>
<feature type="transmembrane region" description="Helical" evidence="18">
    <location>
        <begin position="156"/>
        <end position="175"/>
    </location>
</feature>
<comment type="cofactor">
    <cofactor evidence="16">
        <name>heme b</name>
        <dbReference type="ChEBI" id="CHEBI:60344"/>
    </cofactor>
    <text evidence="16">Binds 2 heme groups non-covalently.</text>
</comment>
<dbReference type="EMBL" id="JXMU01000001">
    <property type="protein sequence ID" value="KPB02958.1"/>
    <property type="molecule type" value="Genomic_DNA"/>
</dbReference>
<keyword evidence="7 16" id="KW-0679">Respiratory chain</keyword>
<comment type="subcellular location">
    <subcellularLocation>
        <location evidence="2">Membrane</location>
        <topology evidence="2">Multi-pass membrane protein</topology>
    </subcellularLocation>
</comment>
<evidence type="ECO:0000256" key="7">
    <source>
        <dbReference type="ARBA" id="ARBA00022660"/>
    </source>
</evidence>
<evidence type="ECO:0000256" key="17">
    <source>
        <dbReference type="SAM" id="MobiDB-lite"/>
    </source>
</evidence>
<feature type="domain" description="Cytochrome b/b6 N-terminal region profile" evidence="19">
    <location>
        <begin position="16"/>
        <end position="227"/>
    </location>
</feature>
<organism evidence="21 22">
    <name type="scientific">Ahrensia marina</name>
    <dbReference type="NCBI Taxonomy" id="1514904"/>
    <lineage>
        <taxon>Bacteria</taxon>
        <taxon>Pseudomonadati</taxon>
        <taxon>Pseudomonadota</taxon>
        <taxon>Alphaproteobacteria</taxon>
        <taxon>Hyphomicrobiales</taxon>
        <taxon>Ahrensiaceae</taxon>
        <taxon>Ahrensia</taxon>
    </lineage>
</organism>
<dbReference type="InterPro" id="IPR030689">
    <property type="entry name" value="Cytochrome_b"/>
</dbReference>
<reference evidence="21 22" key="1">
    <citation type="submission" date="2015-01" db="EMBL/GenBank/DDBJ databases">
        <title>Ahrensia donghaiensis sp. nov., a novel dimethylsulphoniopropionate-cleavage bacterium isolated from seawater and emended descriptions of the genus Ahrensia and Ahrensia kielensis.</title>
        <authorList>
            <person name="Liu J."/>
        </authorList>
    </citation>
    <scope>NUCLEOTIDE SEQUENCE [LARGE SCALE GENOMIC DNA]</scope>
    <source>
        <strain evidence="21 22">LZD062</strain>
    </source>
</reference>
<evidence type="ECO:0000259" key="20">
    <source>
        <dbReference type="PROSITE" id="PS51003"/>
    </source>
</evidence>
<sequence>MSTIEHHGTYQPTTGLGKWMDARLPLPRLMYDSFVAYPVPRNLNYAYTFGGMLSIMLVLQILTGVVLAMHYNGSTAGAFTSVEHIMRDVNNGWLLRYMHANGASFFFAAVFLHIFRGMYYGSYKEPRELLWILGCIIFLLMMATAFMGYVLPWGQMSFWGATVITGFFTAFPVVGEPIQQLLLGGFAVDNPTLNRFFSLHYLLPFMIAGVVVLHVWALHVTGQTNPTGVEIKSKTDSVPFTPFATIKDAFALIVFFLFFAYFVFYMPNFLGHADNYIEANSLVTPAYIVPEWYFLPFYAILRAVTFDIGPLTSKLLGVLAMFGSIAVLFVMPWLDTSKVRSAVYRPWYKVFFWIFVVNAIFLGWLGAKPAEGIYTFLAQISTLYYFGFFLVILPLLGLIETPRRVPNSITEAVLAKSSKKNGGVTQVSGATASPDNKA</sequence>
<dbReference type="PIRSF" id="PIRSF038885">
    <property type="entry name" value="COB"/>
    <property type="match status" value="1"/>
</dbReference>
<evidence type="ECO:0000256" key="14">
    <source>
        <dbReference type="PIRSR" id="PIRSR038885-1"/>
    </source>
</evidence>
<dbReference type="InterPro" id="IPR048259">
    <property type="entry name" value="Cytochrome_b_N_euk/bac"/>
</dbReference>
<comment type="subunit">
    <text evidence="3 16">The main subunits of complex b-c1 are: cytochrome b, cytochrome c1 and the Rieske protein.</text>
</comment>
<accession>A0A0N0VMR4</accession>
<dbReference type="GO" id="GO:0022904">
    <property type="term" value="P:respiratory electron transport chain"/>
    <property type="evidence" value="ECO:0007669"/>
    <property type="project" value="InterPro"/>
</dbReference>
<feature type="compositionally biased region" description="Polar residues" evidence="17">
    <location>
        <begin position="423"/>
        <end position="438"/>
    </location>
</feature>
<dbReference type="PANTHER" id="PTHR19271">
    <property type="entry name" value="CYTOCHROME B"/>
    <property type="match status" value="1"/>
</dbReference>
<name>A0A0N0VMR4_9HYPH</name>
<dbReference type="InterPro" id="IPR027387">
    <property type="entry name" value="Cytb/b6-like_sf"/>
</dbReference>
<dbReference type="InterPro" id="IPR036150">
    <property type="entry name" value="Cyt_b/b6_C_sf"/>
</dbReference>
<evidence type="ECO:0000256" key="10">
    <source>
        <dbReference type="ARBA" id="ARBA00022982"/>
    </source>
</evidence>
<evidence type="ECO:0000256" key="13">
    <source>
        <dbReference type="ARBA" id="ARBA00023136"/>
    </source>
</evidence>
<evidence type="ECO:0000256" key="5">
    <source>
        <dbReference type="ARBA" id="ARBA00022448"/>
    </source>
</evidence>
<keyword evidence="9 15" id="KW-0479">Metal-binding</keyword>
<comment type="function">
    <text evidence="1 16">Component of the ubiquinol-cytochrome c reductase complex (complex III or cytochrome b-c1 complex), which is a respiratory chain that generates an electrochemical potential coupled to ATP synthesis.</text>
</comment>
<keyword evidence="6 15" id="KW-0349">Heme</keyword>
<keyword evidence="12 15" id="KW-0408">Iron</keyword>
<keyword evidence="11 18" id="KW-1133">Transmembrane helix</keyword>
<dbReference type="Pfam" id="PF00033">
    <property type="entry name" value="Cytochrome_B"/>
    <property type="match status" value="1"/>
</dbReference>
<feature type="transmembrane region" description="Helical" evidence="18">
    <location>
        <begin position="373"/>
        <end position="399"/>
    </location>
</feature>
<dbReference type="GO" id="GO:0008121">
    <property type="term" value="F:quinol-cytochrome-c reductase activity"/>
    <property type="evidence" value="ECO:0007669"/>
    <property type="project" value="InterPro"/>
</dbReference>
<keyword evidence="22" id="KW-1185">Reference proteome</keyword>
<comment type="cofactor">
    <cofactor evidence="15">
        <name>heme</name>
        <dbReference type="ChEBI" id="CHEBI:30413"/>
    </cofactor>
    <text evidence="15">Binds 2 heme groups non-covalently.</text>
</comment>
<gene>
    <name evidence="21" type="ORF">SU32_01500</name>
</gene>
<dbReference type="CDD" id="cd00284">
    <property type="entry name" value="Cytochrome_b_N"/>
    <property type="match status" value="1"/>
</dbReference>
<feature type="binding site" description="axial binding residue" evidence="15">
    <location>
        <position position="200"/>
    </location>
    <ligand>
        <name>heme b</name>
        <dbReference type="ChEBI" id="CHEBI:60344"/>
        <label>b562</label>
    </ligand>
    <ligandPart>
        <name>Fe</name>
        <dbReference type="ChEBI" id="CHEBI:18248"/>
    </ligandPart>
</feature>
<dbReference type="Pfam" id="PF00032">
    <property type="entry name" value="Cytochrom_B_C"/>
    <property type="match status" value="1"/>
</dbReference>
<evidence type="ECO:0000313" key="21">
    <source>
        <dbReference type="EMBL" id="KPB02958.1"/>
    </source>
</evidence>
<dbReference type="FunFam" id="1.20.810.10:FF:000004">
    <property type="entry name" value="Cytochrome b"/>
    <property type="match status" value="1"/>
</dbReference>
<feature type="transmembrane region" description="Helical" evidence="18">
    <location>
        <begin position="346"/>
        <end position="367"/>
    </location>
</feature>
<keyword evidence="13 18" id="KW-0472">Membrane</keyword>
<dbReference type="RefSeq" id="WP_053997536.1">
    <property type="nucleotide sequence ID" value="NZ_JXMU01000001.1"/>
</dbReference>
<feature type="transmembrane region" description="Helical" evidence="18">
    <location>
        <begin position="315"/>
        <end position="334"/>
    </location>
</feature>
<comment type="caution">
    <text evidence="21">The sequence shown here is derived from an EMBL/GenBank/DDBJ whole genome shotgun (WGS) entry which is preliminary data.</text>
</comment>
<dbReference type="GO" id="GO:0046872">
    <property type="term" value="F:metal ion binding"/>
    <property type="evidence" value="ECO:0007669"/>
    <property type="project" value="UniProtKB-KW"/>
</dbReference>
<feature type="transmembrane region" description="Helical" evidence="18">
    <location>
        <begin position="249"/>
        <end position="270"/>
    </location>
</feature>
<dbReference type="PATRIC" id="fig|1514904.3.peg.310"/>
<keyword evidence="8 16" id="KW-0812">Transmembrane</keyword>
<feature type="domain" description="Cytochrome b/b6 C-terminal region profile" evidence="20">
    <location>
        <begin position="230"/>
        <end position="407"/>
    </location>
</feature>
<evidence type="ECO:0000256" key="4">
    <source>
        <dbReference type="ARBA" id="ARBA00013531"/>
    </source>
</evidence>
<dbReference type="STRING" id="1514904.SU32_01500"/>
<dbReference type="PANTHER" id="PTHR19271:SF16">
    <property type="entry name" value="CYTOCHROME B"/>
    <property type="match status" value="1"/>
</dbReference>
<keyword evidence="10 16" id="KW-0249">Electron transport</keyword>
<feature type="binding site" evidence="14">
    <location>
        <position position="219"/>
    </location>
    <ligand>
        <name>a ubiquinone</name>
        <dbReference type="ChEBI" id="CHEBI:16389"/>
    </ligand>
</feature>
<feature type="transmembrane region" description="Helical" evidence="18">
    <location>
        <begin position="196"/>
        <end position="217"/>
    </location>
</feature>
<dbReference type="InterPro" id="IPR005798">
    <property type="entry name" value="Cyt_b/b6_C"/>
</dbReference>
<dbReference type="CDD" id="cd00290">
    <property type="entry name" value="cytochrome_b_C"/>
    <property type="match status" value="1"/>
</dbReference>
<dbReference type="InterPro" id="IPR016174">
    <property type="entry name" value="Di-haem_cyt_TM"/>
</dbReference>
<evidence type="ECO:0000256" key="6">
    <source>
        <dbReference type="ARBA" id="ARBA00022617"/>
    </source>
</evidence>
<evidence type="ECO:0000256" key="3">
    <source>
        <dbReference type="ARBA" id="ARBA00011649"/>
    </source>
</evidence>
<proteinExistence type="inferred from homology"/>
<feature type="transmembrane region" description="Helical" evidence="18">
    <location>
        <begin position="129"/>
        <end position="150"/>
    </location>
</feature>
<dbReference type="SUPFAM" id="SSF81342">
    <property type="entry name" value="Transmembrane di-heme cytochromes"/>
    <property type="match status" value="1"/>
</dbReference>
<feature type="transmembrane region" description="Helical" evidence="18">
    <location>
        <begin position="45"/>
        <end position="71"/>
    </location>
</feature>
<evidence type="ECO:0000256" key="18">
    <source>
        <dbReference type="SAM" id="Phobius"/>
    </source>
</evidence>
<dbReference type="Proteomes" id="UP000038011">
    <property type="component" value="Unassembled WGS sequence"/>
</dbReference>